<evidence type="ECO:0000313" key="2">
    <source>
        <dbReference type="Proteomes" id="UP000002774"/>
    </source>
</evidence>
<sequence>MKIDVNIPVPTRVSWRTVLGNLHVDESLSFDAPCRASVSNAISAHYHKLTEKRFTVSADPFDKNKLRVWRLK</sequence>
<dbReference type="EMBL" id="CM001403">
    <property type="protein sequence ID" value="EHQ24561.1"/>
    <property type="molecule type" value="Genomic_DNA"/>
</dbReference>
<dbReference type="HOGENOM" id="CLU_2717972_0_0_10"/>
<accession>H1YH59</accession>
<organism evidence="1 2">
    <name type="scientific">Mucilaginibacter paludis DSM 18603</name>
    <dbReference type="NCBI Taxonomy" id="714943"/>
    <lineage>
        <taxon>Bacteria</taxon>
        <taxon>Pseudomonadati</taxon>
        <taxon>Bacteroidota</taxon>
        <taxon>Sphingobacteriia</taxon>
        <taxon>Sphingobacteriales</taxon>
        <taxon>Sphingobacteriaceae</taxon>
        <taxon>Mucilaginibacter</taxon>
    </lineage>
</organism>
<keyword evidence="2" id="KW-1185">Reference proteome</keyword>
<dbReference type="STRING" id="714943.Mucpa_0365"/>
<name>H1YH59_9SPHI</name>
<dbReference type="AlphaFoldDB" id="H1YH59"/>
<protein>
    <submittedName>
        <fullName evidence="1">Uncharacterized protein</fullName>
    </submittedName>
</protein>
<gene>
    <name evidence="1" type="ORF">Mucpa_0365</name>
</gene>
<proteinExistence type="predicted"/>
<dbReference type="Proteomes" id="UP000002774">
    <property type="component" value="Chromosome"/>
</dbReference>
<evidence type="ECO:0000313" key="1">
    <source>
        <dbReference type="EMBL" id="EHQ24561.1"/>
    </source>
</evidence>
<dbReference type="RefSeq" id="WP_008504107.1">
    <property type="nucleotide sequence ID" value="NZ_CM001403.1"/>
</dbReference>
<reference evidence="1" key="1">
    <citation type="submission" date="2011-09" db="EMBL/GenBank/DDBJ databases">
        <title>The permanent draft genome of Mucilaginibacter paludis DSM 18603.</title>
        <authorList>
            <consortium name="US DOE Joint Genome Institute (JGI-PGF)"/>
            <person name="Lucas S."/>
            <person name="Han J."/>
            <person name="Lapidus A."/>
            <person name="Bruce D."/>
            <person name="Goodwin L."/>
            <person name="Pitluck S."/>
            <person name="Peters L."/>
            <person name="Kyrpides N."/>
            <person name="Mavromatis K."/>
            <person name="Ivanova N."/>
            <person name="Mikhailova N."/>
            <person name="Held B."/>
            <person name="Detter J.C."/>
            <person name="Tapia R."/>
            <person name="Han C."/>
            <person name="Land M."/>
            <person name="Hauser L."/>
            <person name="Markowitz V."/>
            <person name="Cheng J.-F."/>
            <person name="Hugenholtz P."/>
            <person name="Woyke T."/>
            <person name="Wu D."/>
            <person name="Tindall B."/>
            <person name="Brambilla E."/>
            <person name="Klenk H.-P."/>
            <person name="Eisen J.A."/>
        </authorList>
    </citation>
    <scope>NUCLEOTIDE SEQUENCE [LARGE SCALE GENOMIC DNA]</scope>
    <source>
        <strain evidence="1">DSM 18603</strain>
    </source>
</reference>